<dbReference type="InterPro" id="IPR009078">
    <property type="entry name" value="Ferritin-like_SF"/>
</dbReference>
<evidence type="ECO:0000256" key="4">
    <source>
        <dbReference type="ARBA" id="ARBA00023004"/>
    </source>
</evidence>
<dbReference type="EC" id="1.16.3.2" evidence="5"/>
<proteinExistence type="inferred from homology"/>
<dbReference type="CDD" id="cd01055">
    <property type="entry name" value="Nonheme_Ferritin"/>
    <property type="match status" value="1"/>
</dbReference>
<comment type="catalytic activity">
    <reaction evidence="5">
        <text>4 Fe(2+) + O2 + 6 H2O = 4 iron(III) oxide-hydroxide + 12 H(+)</text>
        <dbReference type="Rhea" id="RHEA:11972"/>
        <dbReference type="ChEBI" id="CHEBI:15377"/>
        <dbReference type="ChEBI" id="CHEBI:15378"/>
        <dbReference type="ChEBI" id="CHEBI:15379"/>
        <dbReference type="ChEBI" id="CHEBI:29033"/>
        <dbReference type="ChEBI" id="CHEBI:78619"/>
        <dbReference type="EC" id="1.16.3.2"/>
    </reaction>
</comment>
<evidence type="ECO:0000313" key="8">
    <source>
        <dbReference type="Proteomes" id="UP001232493"/>
    </source>
</evidence>
<feature type="domain" description="Ferritin-like diiron" evidence="6">
    <location>
        <begin position="1"/>
        <end position="145"/>
    </location>
</feature>
<name>A0ABY8PQV8_9BACT</name>
<sequence length="170" mass="20158">MISKTMEEALNKQINEEMFSAYLYLSMAAYFEEIGLKGFSNWMRVQYQEETFHAMKMYDYLLSRGGSVKLHAIAEPQKEWNSPLEVFKATLEHEKHITKCINDLVDIAEKERDRATFNFLQWYIDEQVEEEANDEEIIRKLELIKDNPNALFMLDRELASRVFNEPTTKE</sequence>
<evidence type="ECO:0000259" key="6">
    <source>
        <dbReference type="PROSITE" id="PS50905"/>
    </source>
</evidence>
<evidence type="ECO:0000313" key="7">
    <source>
        <dbReference type="EMBL" id="WGS65010.1"/>
    </source>
</evidence>
<dbReference type="Gene3D" id="1.20.1260.10">
    <property type="match status" value="1"/>
</dbReference>
<dbReference type="InterPro" id="IPR001519">
    <property type="entry name" value="Ferritin"/>
</dbReference>
<gene>
    <name evidence="7" type="ORF">JRV97_00190</name>
</gene>
<evidence type="ECO:0000256" key="2">
    <source>
        <dbReference type="ARBA" id="ARBA00022723"/>
    </source>
</evidence>
<keyword evidence="1 5" id="KW-0409">Iron storage</keyword>
<keyword evidence="5" id="KW-0963">Cytoplasm</keyword>
<dbReference type="InterPro" id="IPR012347">
    <property type="entry name" value="Ferritin-like"/>
</dbReference>
<dbReference type="InterPro" id="IPR008331">
    <property type="entry name" value="Ferritin_DPS_dom"/>
</dbReference>
<protein>
    <recommendedName>
        <fullName evidence="5">Ferritin</fullName>
        <ecNumber evidence="5">1.16.3.2</ecNumber>
    </recommendedName>
</protein>
<dbReference type="Pfam" id="PF00210">
    <property type="entry name" value="Ferritin"/>
    <property type="match status" value="1"/>
</dbReference>
<dbReference type="PROSITE" id="PS50905">
    <property type="entry name" value="FERRITIN_LIKE"/>
    <property type="match status" value="1"/>
</dbReference>
<comment type="function">
    <text evidence="5">Iron-storage protein.</text>
</comment>
<comment type="similarity">
    <text evidence="5">Belongs to the ferritin family. Prokaryotic subfamily.</text>
</comment>
<keyword evidence="2 5" id="KW-0479">Metal-binding</keyword>
<evidence type="ECO:0000256" key="3">
    <source>
        <dbReference type="ARBA" id="ARBA00023002"/>
    </source>
</evidence>
<accession>A0ABY8PQV8</accession>
<dbReference type="InterPro" id="IPR041719">
    <property type="entry name" value="Ferritin_prok"/>
</dbReference>
<keyword evidence="4 5" id="KW-0408">Iron</keyword>
<organism evidence="7 8">
    <name type="scientific">Marinitoga aeolica</name>
    <dbReference type="NCBI Taxonomy" id="2809031"/>
    <lineage>
        <taxon>Bacteria</taxon>
        <taxon>Thermotogati</taxon>
        <taxon>Thermotogota</taxon>
        <taxon>Thermotogae</taxon>
        <taxon>Petrotogales</taxon>
        <taxon>Petrotogaceae</taxon>
        <taxon>Marinitoga</taxon>
    </lineage>
</organism>
<reference evidence="7 8" key="1">
    <citation type="submission" date="2021-02" db="EMBL/GenBank/DDBJ databases">
        <title>Characterization of Marinitoga sp. nov. str. BP5-C20A.</title>
        <authorList>
            <person name="Erauso G."/>
            <person name="Postec A."/>
        </authorList>
    </citation>
    <scope>NUCLEOTIDE SEQUENCE [LARGE SCALE GENOMIC DNA]</scope>
    <source>
        <strain evidence="7 8">BP5-C20A</strain>
    </source>
</reference>
<dbReference type="InterPro" id="IPR009040">
    <property type="entry name" value="Ferritin-like_diiron"/>
</dbReference>
<dbReference type="PANTHER" id="PTHR11431">
    <property type="entry name" value="FERRITIN"/>
    <property type="match status" value="1"/>
</dbReference>
<dbReference type="PANTHER" id="PTHR11431:SF127">
    <property type="entry name" value="BACTERIAL NON-HEME FERRITIN"/>
    <property type="match status" value="1"/>
</dbReference>
<evidence type="ECO:0000256" key="1">
    <source>
        <dbReference type="ARBA" id="ARBA00022434"/>
    </source>
</evidence>
<dbReference type="RefSeq" id="WP_280999071.1">
    <property type="nucleotide sequence ID" value="NZ_CP069362.1"/>
</dbReference>
<keyword evidence="8" id="KW-1185">Reference proteome</keyword>
<evidence type="ECO:0000256" key="5">
    <source>
        <dbReference type="RuleBase" id="RU361145"/>
    </source>
</evidence>
<dbReference type="Proteomes" id="UP001232493">
    <property type="component" value="Chromosome"/>
</dbReference>
<dbReference type="EMBL" id="CP069362">
    <property type="protein sequence ID" value="WGS65010.1"/>
    <property type="molecule type" value="Genomic_DNA"/>
</dbReference>
<comment type="subcellular location">
    <subcellularLocation>
        <location evidence="5">Cytoplasm</location>
    </subcellularLocation>
</comment>
<keyword evidence="3" id="KW-0560">Oxidoreductase</keyword>
<dbReference type="SUPFAM" id="SSF47240">
    <property type="entry name" value="Ferritin-like"/>
    <property type="match status" value="1"/>
</dbReference>